<dbReference type="PATRIC" id="fig|529884.3.peg.586"/>
<keyword evidence="3" id="KW-0963">Cytoplasm</keyword>
<dbReference type="GO" id="GO:0005737">
    <property type="term" value="C:cytoplasm"/>
    <property type="evidence" value="ECO:0007669"/>
    <property type="project" value="UniProtKB-SubCell"/>
</dbReference>
<comment type="similarity">
    <text evidence="1">Belongs to the anaerobic coproporphyrinogen-III oxidase family. HemW subfamily.</text>
</comment>
<dbReference type="SMART" id="SM00729">
    <property type="entry name" value="Elp3"/>
    <property type="match status" value="1"/>
</dbReference>
<keyword evidence="3" id="KW-0143">Chaperone</keyword>
<dbReference type="RefSeq" id="WP_038502258.1">
    <property type="nucleotide sequence ID" value="NZ_CP007490.1"/>
</dbReference>
<dbReference type="InterPro" id="IPR058240">
    <property type="entry name" value="rSAM_sf"/>
</dbReference>
<keyword evidence="5" id="KW-0560">Oxidoreductase</keyword>
<dbReference type="EMBL" id="CP007490">
    <property type="protein sequence ID" value="AIC47425.1"/>
    <property type="molecule type" value="Genomic_DNA"/>
</dbReference>
<dbReference type="InterPro" id="IPR006638">
    <property type="entry name" value="Elp3/MiaA/NifB-like_rSAM"/>
</dbReference>
<keyword evidence="3" id="KW-0004">4Fe-4S</keyword>
<evidence type="ECO:0000259" key="4">
    <source>
        <dbReference type="PROSITE" id="PS51918"/>
    </source>
</evidence>
<dbReference type="SFLD" id="SFLDF00562">
    <property type="entry name" value="HemN-like__clustered_with_heat"/>
    <property type="match status" value="1"/>
</dbReference>
<keyword evidence="3" id="KW-0408">Iron</keyword>
<dbReference type="PROSITE" id="PS51918">
    <property type="entry name" value="RADICAL_SAM"/>
    <property type="match status" value="1"/>
</dbReference>
<dbReference type="InterPro" id="IPR034505">
    <property type="entry name" value="Coproporphyrinogen-III_oxidase"/>
</dbReference>
<dbReference type="PANTHER" id="PTHR13932:SF5">
    <property type="entry name" value="RADICAL S-ADENOSYL METHIONINE DOMAIN-CONTAINING PROTEIN 1, MITOCHONDRIAL"/>
    <property type="match status" value="1"/>
</dbReference>
<evidence type="ECO:0000313" key="5">
    <source>
        <dbReference type="EMBL" id="AIC47425.1"/>
    </source>
</evidence>
<keyword evidence="3" id="KW-0349">Heme</keyword>
<protein>
    <recommendedName>
        <fullName evidence="2 3">Heme chaperone HemW</fullName>
    </recommendedName>
</protein>
<sequence>MAGPLPIGDPAPADGSLPAQAAVGAADRTFHAYVHIPFCTVRCGYCDFNTYTAGELAGARQSDYADVLIAEVKFSAQVIMDAGLPKRKLSTVFFGGGTPTLLPASDLARILEALRNAFEIVEDAEVTTEANPDTVDADYLRELRNGGFNRVSFGMQSAVSSVLATLERSHNPENVSIGVAAAKELGLKTSVDLIYGAPGETLAEWRQSVETAIAMQPDHISAYALIVEDGTKLARQIKAGQLAEPDEDLQADKYELADSLLADAGFDWYEVSNWSRGSENLSAHNISYWASQDWWGYGPGAHSHVGGVRWWNVKHPTSFAAKLAEGNSPAAGRETLSERTRLEERVLLEIRISEGLSVDLAKKVNPDAGKLIAGFIADELVDAKAAIGGVLKLTLKGRLLADSLVRKLLAD</sequence>
<dbReference type="AlphaFoldDB" id="A0A060JF94"/>
<accession>A0A060JF94</accession>
<dbReference type="Pfam" id="PF04055">
    <property type="entry name" value="Radical_SAM"/>
    <property type="match status" value="1"/>
</dbReference>
<dbReference type="InterPro" id="IPR023404">
    <property type="entry name" value="rSAM_horseshoe"/>
</dbReference>
<dbReference type="SUPFAM" id="SSF102114">
    <property type="entry name" value="Radical SAM enzymes"/>
    <property type="match status" value="1"/>
</dbReference>
<keyword evidence="3" id="KW-0411">Iron-sulfur</keyword>
<evidence type="ECO:0000313" key="6">
    <source>
        <dbReference type="Proteomes" id="UP000067708"/>
    </source>
</evidence>
<dbReference type="OrthoDB" id="9808022at2"/>
<dbReference type="GO" id="GO:0004109">
    <property type="term" value="F:coproporphyrinogen oxidase activity"/>
    <property type="evidence" value="ECO:0007669"/>
    <property type="project" value="InterPro"/>
</dbReference>
<dbReference type="Gene3D" id="3.80.30.20">
    <property type="entry name" value="tm_1862 like domain"/>
    <property type="match status" value="1"/>
</dbReference>
<dbReference type="eggNOG" id="COG0635">
    <property type="taxonomic scope" value="Bacteria"/>
</dbReference>
<keyword evidence="6" id="KW-1185">Reference proteome</keyword>
<dbReference type="KEGG" id="rla:Rhola_00006140"/>
<dbReference type="PANTHER" id="PTHR13932">
    <property type="entry name" value="COPROPORPHYRINIGEN III OXIDASE"/>
    <property type="match status" value="1"/>
</dbReference>
<keyword evidence="3" id="KW-0479">Metal-binding</keyword>
<dbReference type="STRING" id="529884.Rhola_00006140"/>
<dbReference type="HOGENOM" id="CLU_027579_1_0_11"/>
<reference evidence="5 6" key="1">
    <citation type="journal article" date="2014" name="Int. J. Syst. Evol. Microbiol.">
        <title>Rhodoluna lacicola gen. nov., sp. nov., a planktonic freshwater bacterium with stream-lined genome.</title>
        <authorList>
            <person name="Hahn M."/>
            <person name="Schmidt J."/>
            <person name="Taipale S.J."/>
            <person name="Doolittle W.F."/>
            <person name="Koll U."/>
        </authorList>
    </citation>
    <scope>NUCLEOTIDE SEQUENCE [LARGE SCALE GENOMIC DNA]</scope>
    <source>
        <strain evidence="5 6">MWH-Ta8</strain>
    </source>
</reference>
<comment type="function">
    <text evidence="3">Probably acts as a heme chaperone, transferring heme to an unknown acceptor. Binds one molecule of heme per monomer, possibly covalently. Binds 1 [4Fe-4S] cluster. The cluster is coordinated with 3 cysteines and an exchangeable S-adenosyl-L-methionine.</text>
</comment>
<dbReference type="InterPro" id="IPR007197">
    <property type="entry name" value="rSAM"/>
</dbReference>
<comment type="subcellular location">
    <subcellularLocation>
        <location evidence="3">Cytoplasm</location>
    </subcellularLocation>
</comment>
<dbReference type="SFLD" id="SFLDS00029">
    <property type="entry name" value="Radical_SAM"/>
    <property type="match status" value="1"/>
</dbReference>
<dbReference type="SFLD" id="SFLDG01082">
    <property type="entry name" value="B12-binding_domain_containing"/>
    <property type="match status" value="1"/>
</dbReference>
<evidence type="ECO:0000256" key="3">
    <source>
        <dbReference type="RuleBase" id="RU364116"/>
    </source>
</evidence>
<organism evidence="5 6">
    <name type="scientific">Rhodoluna lacicola</name>
    <dbReference type="NCBI Taxonomy" id="529884"/>
    <lineage>
        <taxon>Bacteria</taxon>
        <taxon>Bacillati</taxon>
        <taxon>Actinomycetota</taxon>
        <taxon>Actinomycetes</taxon>
        <taxon>Micrococcales</taxon>
        <taxon>Microbacteriaceae</taxon>
        <taxon>Luna cluster</taxon>
        <taxon>Luna-1 subcluster</taxon>
        <taxon>Rhodoluna</taxon>
    </lineage>
</organism>
<evidence type="ECO:0000256" key="1">
    <source>
        <dbReference type="ARBA" id="ARBA00006100"/>
    </source>
</evidence>
<evidence type="ECO:0000256" key="2">
    <source>
        <dbReference type="ARBA" id="ARBA00017228"/>
    </source>
</evidence>
<dbReference type="CDD" id="cd01335">
    <property type="entry name" value="Radical_SAM"/>
    <property type="match status" value="1"/>
</dbReference>
<dbReference type="GO" id="GO:0046872">
    <property type="term" value="F:metal ion binding"/>
    <property type="evidence" value="ECO:0007669"/>
    <property type="project" value="UniProtKB-UniRule"/>
</dbReference>
<keyword evidence="3" id="KW-0949">S-adenosyl-L-methionine</keyword>
<dbReference type="GO" id="GO:0006779">
    <property type="term" value="P:porphyrin-containing compound biosynthetic process"/>
    <property type="evidence" value="ECO:0007669"/>
    <property type="project" value="InterPro"/>
</dbReference>
<dbReference type="GO" id="GO:0051539">
    <property type="term" value="F:4 iron, 4 sulfur cluster binding"/>
    <property type="evidence" value="ECO:0007669"/>
    <property type="project" value="UniProtKB-UniRule"/>
</dbReference>
<dbReference type="InterPro" id="IPR004559">
    <property type="entry name" value="HemW-like"/>
</dbReference>
<name>A0A060JF94_9MICO</name>
<dbReference type="NCBIfam" id="TIGR00539">
    <property type="entry name" value="hemN_rel"/>
    <property type="match status" value="1"/>
</dbReference>
<gene>
    <name evidence="5" type="ORF">Rhola_00006140</name>
</gene>
<proteinExistence type="inferred from homology"/>
<dbReference type="Proteomes" id="UP000067708">
    <property type="component" value="Chromosome"/>
</dbReference>
<feature type="domain" description="Radical SAM core" evidence="4">
    <location>
        <begin position="24"/>
        <end position="267"/>
    </location>
</feature>
<dbReference type="SFLD" id="SFLDG01065">
    <property type="entry name" value="anaerobic_coproporphyrinogen-I"/>
    <property type="match status" value="1"/>
</dbReference>